<sequence length="76" mass="8301">MHGVAKPDRVLARIDAGTSAGNSEPMVAEDLRNVGVSLVDILRSEDLITLEWELRLVAIHAPAFPARPLDEKRQTA</sequence>
<reference evidence="1 2" key="1">
    <citation type="submission" date="2016-07" db="EMBL/GenBank/DDBJ databases">
        <title>Draft genome sequence of Prauserella muralis DSM 45305, isolated from a mould-covered wall in an indoor environment.</title>
        <authorList>
            <person name="Ruckert C."/>
            <person name="Albersmeier A."/>
            <person name="Jiang C.-L."/>
            <person name="Jiang Y."/>
            <person name="Kalinowski J."/>
            <person name="Schneider O."/>
            <person name="Winkler A."/>
            <person name="Zotchev S.B."/>
        </authorList>
    </citation>
    <scope>NUCLEOTIDE SEQUENCE [LARGE SCALE GENOMIC DNA]</scope>
    <source>
        <strain evidence="1 2">DSM 45305</strain>
    </source>
</reference>
<protein>
    <submittedName>
        <fullName evidence="1">Uncharacterized protein</fullName>
    </submittedName>
</protein>
<evidence type="ECO:0000313" key="1">
    <source>
        <dbReference type="EMBL" id="PXY19449.1"/>
    </source>
</evidence>
<proteinExistence type="predicted"/>
<accession>A0A2V4AHU4</accession>
<dbReference type="AlphaFoldDB" id="A0A2V4AHU4"/>
<organism evidence="1 2">
    <name type="scientific">Prauserella muralis</name>
    <dbReference type="NCBI Taxonomy" id="588067"/>
    <lineage>
        <taxon>Bacteria</taxon>
        <taxon>Bacillati</taxon>
        <taxon>Actinomycetota</taxon>
        <taxon>Actinomycetes</taxon>
        <taxon>Pseudonocardiales</taxon>
        <taxon>Pseudonocardiaceae</taxon>
        <taxon>Prauserella</taxon>
    </lineage>
</organism>
<dbReference type="EMBL" id="MASW01000007">
    <property type="protein sequence ID" value="PXY19449.1"/>
    <property type="molecule type" value="Genomic_DNA"/>
</dbReference>
<gene>
    <name evidence="1" type="ORF">BAY60_32430</name>
</gene>
<dbReference type="Proteomes" id="UP000249915">
    <property type="component" value="Unassembled WGS sequence"/>
</dbReference>
<comment type="caution">
    <text evidence="1">The sequence shown here is derived from an EMBL/GenBank/DDBJ whole genome shotgun (WGS) entry which is preliminary data.</text>
</comment>
<keyword evidence="2" id="KW-1185">Reference proteome</keyword>
<evidence type="ECO:0000313" key="2">
    <source>
        <dbReference type="Proteomes" id="UP000249915"/>
    </source>
</evidence>
<name>A0A2V4AHU4_9PSEU</name>